<evidence type="ECO:0000313" key="7">
    <source>
        <dbReference type="EMBL" id="CRK83634.1"/>
    </source>
</evidence>
<dbReference type="Proteomes" id="UP000199087">
    <property type="component" value="Unassembled WGS sequence"/>
</dbReference>
<dbReference type="Pfam" id="PF12698">
    <property type="entry name" value="ABC2_membrane_3"/>
    <property type="match status" value="1"/>
</dbReference>
<sequence>MNKVLTIYRDDLKSIVTNWATAAIMIALMVLPSLYAWFNIKASWDPYSNTRGIPIAISSDDIGTVLKNQHINIGKEIIHSLKQNKSLGWKFVNTQEANNGVKEGRYFASVTIPKDFSAKIATVISDNPEKATLIYTVNEKINAVAPKITAKGATAIKDEISKNFVKTANGVIFSIFNELGIDLQKNLPDIEKLKTMIFWLNDHLSEAEKIINTASNDADSSERIVAELQTNVTAVKGIINSSRELSNQINSYLDSNKESFSNLIPIIKQNLLYLQQTAAAIEQITGVLKSTNASIEDKKNAVADGINLISSFMKMNSLLINLFEKLNALGNNSTFNHEIALLNQLQNILQGELTNLKAIQSQLAQGIQPAQQLIDNMNQLSKETSTILGDILNSYDSQIAPKIAQLSDIAKNVPTKANEFFTKADGTLSEINKILNDASTGIAIGKRDITLIKAAFPEVSRNITSLANQIREFDQNNDIRSIIALLKNDAKKESDFFAEPVLLKEKRLFPIPNYGSAMSPFFTTLALWVGATLLISLIPVELHNLPETYHPNHVYFGRYLTFLTIALCQSIIVTAGDLFLLHTFVADKLWFVLFGLIISVVFMLIIYTLVSIFGNVGKGLAIVLLVLQISGSGGTFPIEVMPTFFQRLHPFLPFSYAISLMREAVGGMQWSVAKNDLSVLLFITIITLLFGAVLKEPIGKWSSGFRRKAKESRLIH</sequence>
<feature type="transmembrane region" description="Helical" evidence="5">
    <location>
        <begin position="559"/>
        <end position="582"/>
    </location>
</feature>
<dbReference type="NCBIfam" id="TIGR03062">
    <property type="entry name" value="pip_yhgE_Cterm"/>
    <property type="match status" value="1"/>
</dbReference>
<evidence type="ECO:0000256" key="4">
    <source>
        <dbReference type="ARBA" id="ARBA00023136"/>
    </source>
</evidence>
<dbReference type="AlphaFoldDB" id="A0A0U1P035"/>
<name>A0A0U1P035_9BACI</name>
<proteinExistence type="predicted"/>
<dbReference type="InterPro" id="IPR017501">
    <property type="entry name" value="Phage_infect_YhgE_C"/>
</dbReference>
<keyword evidence="8" id="KW-1185">Reference proteome</keyword>
<dbReference type="PANTHER" id="PTHR43077:SF10">
    <property type="entry name" value="TRANSPORT PERMEASE PROTEIN"/>
    <property type="match status" value="1"/>
</dbReference>
<dbReference type="STRING" id="1499688.BN000_03606"/>
<organism evidence="7 8">
    <name type="scientific">Neobacillus massiliamazoniensis</name>
    <dbReference type="NCBI Taxonomy" id="1499688"/>
    <lineage>
        <taxon>Bacteria</taxon>
        <taxon>Bacillati</taxon>
        <taxon>Bacillota</taxon>
        <taxon>Bacilli</taxon>
        <taxon>Bacillales</taxon>
        <taxon>Bacillaceae</taxon>
        <taxon>Neobacillus</taxon>
    </lineage>
</organism>
<feature type="transmembrane region" description="Helical" evidence="5">
    <location>
        <begin position="589"/>
        <end position="613"/>
    </location>
</feature>
<dbReference type="GO" id="GO:0140359">
    <property type="term" value="F:ABC-type transporter activity"/>
    <property type="evidence" value="ECO:0007669"/>
    <property type="project" value="InterPro"/>
</dbReference>
<feature type="transmembrane region" description="Helical" evidence="5">
    <location>
        <begin position="20"/>
        <end position="38"/>
    </location>
</feature>
<feature type="transmembrane region" description="Helical" evidence="5">
    <location>
        <begin position="619"/>
        <end position="638"/>
    </location>
</feature>
<feature type="transmembrane region" description="Helical" evidence="5">
    <location>
        <begin position="677"/>
        <end position="698"/>
    </location>
</feature>
<feature type="domain" description="ABC-2 type transporter transmembrane" evidence="6">
    <location>
        <begin position="514"/>
        <end position="692"/>
    </location>
</feature>
<dbReference type="GO" id="GO:0016020">
    <property type="term" value="C:membrane"/>
    <property type="evidence" value="ECO:0007669"/>
    <property type="project" value="UniProtKB-SubCell"/>
</dbReference>
<evidence type="ECO:0000259" key="6">
    <source>
        <dbReference type="Pfam" id="PF12698"/>
    </source>
</evidence>
<dbReference type="NCBIfam" id="TIGR03061">
    <property type="entry name" value="pip_yhgE_Nterm"/>
    <property type="match status" value="1"/>
</dbReference>
<dbReference type="RefSeq" id="WP_090636393.1">
    <property type="nucleotide sequence ID" value="NZ_CVRB01000003.1"/>
</dbReference>
<keyword evidence="4 5" id="KW-0472">Membrane</keyword>
<dbReference type="InterPro" id="IPR017500">
    <property type="entry name" value="Phage_infect_YhgE_N"/>
</dbReference>
<keyword evidence="2 5" id="KW-0812">Transmembrane</keyword>
<dbReference type="InterPro" id="IPR051328">
    <property type="entry name" value="T7SS_ABC-Transporter"/>
</dbReference>
<feature type="transmembrane region" description="Helical" evidence="5">
    <location>
        <begin position="514"/>
        <end position="539"/>
    </location>
</feature>
<dbReference type="PANTHER" id="PTHR43077">
    <property type="entry name" value="TRANSPORT PERMEASE YVFS-RELATED"/>
    <property type="match status" value="1"/>
</dbReference>
<reference evidence="8" key="1">
    <citation type="submission" date="2015-05" db="EMBL/GenBank/DDBJ databases">
        <authorList>
            <person name="Urmite Genomes"/>
        </authorList>
    </citation>
    <scope>NUCLEOTIDE SEQUENCE [LARGE SCALE GENOMIC DNA]</scope>
    <source>
        <strain evidence="8">LF1</strain>
    </source>
</reference>
<evidence type="ECO:0000256" key="1">
    <source>
        <dbReference type="ARBA" id="ARBA00004141"/>
    </source>
</evidence>
<evidence type="ECO:0000256" key="2">
    <source>
        <dbReference type="ARBA" id="ARBA00022692"/>
    </source>
</evidence>
<gene>
    <name evidence="7" type="ORF">BN000_03606</name>
</gene>
<evidence type="ECO:0000313" key="8">
    <source>
        <dbReference type="Proteomes" id="UP000199087"/>
    </source>
</evidence>
<comment type="subcellular location">
    <subcellularLocation>
        <location evidence="1">Membrane</location>
        <topology evidence="1">Multi-pass membrane protein</topology>
    </subcellularLocation>
</comment>
<dbReference type="InterPro" id="IPR013525">
    <property type="entry name" value="ABC2_TM"/>
</dbReference>
<accession>A0A0U1P035</accession>
<evidence type="ECO:0000256" key="3">
    <source>
        <dbReference type="ARBA" id="ARBA00022989"/>
    </source>
</evidence>
<dbReference type="Gene3D" id="3.40.1710.10">
    <property type="entry name" value="abc type-2 transporter like domain"/>
    <property type="match status" value="1"/>
</dbReference>
<protein>
    <submittedName>
        <fullName evidence="7">YhgE/Pip-like protein</fullName>
    </submittedName>
</protein>
<keyword evidence="3 5" id="KW-1133">Transmembrane helix</keyword>
<dbReference type="EMBL" id="CVRB01000003">
    <property type="protein sequence ID" value="CRK83634.1"/>
    <property type="molecule type" value="Genomic_DNA"/>
</dbReference>
<dbReference type="OrthoDB" id="9811483at2"/>
<evidence type="ECO:0000256" key="5">
    <source>
        <dbReference type="SAM" id="Phobius"/>
    </source>
</evidence>